<keyword evidence="4 7" id="KW-0812">Transmembrane</keyword>
<feature type="transmembrane region" description="Helical" evidence="7">
    <location>
        <begin position="273"/>
        <end position="292"/>
    </location>
</feature>
<dbReference type="PANTHER" id="PTHR23517">
    <property type="entry name" value="RESISTANCE PROTEIN MDTM, PUTATIVE-RELATED-RELATED"/>
    <property type="match status" value="1"/>
</dbReference>
<feature type="transmembrane region" description="Helical" evidence="7">
    <location>
        <begin position="298"/>
        <end position="318"/>
    </location>
</feature>
<evidence type="ECO:0000256" key="1">
    <source>
        <dbReference type="ARBA" id="ARBA00004651"/>
    </source>
</evidence>
<dbReference type="STRING" id="1443941.A9J31_00705"/>
<feature type="transmembrane region" description="Helical" evidence="7">
    <location>
        <begin position="100"/>
        <end position="121"/>
    </location>
</feature>
<proteinExistence type="predicted"/>
<keyword evidence="10" id="KW-1185">Reference proteome</keyword>
<evidence type="ECO:0000256" key="2">
    <source>
        <dbReference type="ARBA" id="ARBA00022448"/>
    </source>
</evidence>
<keyword evidence="6 7" id="KW-0472">Membrane</keyword>
<keyword evidence="5 7" id="KW-1133">Transmembrane helix</keyword>
<protein>
    <submittedName>
        <fullName evidence="9">MFS transporter</fullName>
    </submittedName>
</protein>
<feature type="transmembrane region" description="Helical" evidence="7">
    <location>
        <begin position="76"/>
        <end position="94"/>
    </location>
</feature>
<dbReference type="Proteomes" id="UP000185753">
    <property type="component" value="Unassembled WGS sequence"/>
</dbReference>
<feature type="domain" description="Major facilitator superfamily (MFS) profile" evidence="8">
    <location>
        <begin position="9"/>
        <end position="388"/>
    </location>
</feature>
<evidence type="ECO:0000256" key="3">
    <source>
        <dbReference type="ARBA" id="ARBA00022475"/>
    </source>
</evidence>
<dbReference type="RefSeq" id="WP_067761530.1">
    <property type="nucleotide sequence ID" value="NZ_LZDS01000001.1"/>
</dbReference>
<evidence type="ECO:0000256" key="5">
    <source>
        <dbReference type="ARBA" id="ARBA00022989"/>
    </source>
</evidence>
<gene>
    <name evidence="9" type="ORF">A9J31_00705</name>
</gene>
<dbReference type="CDD" id="cd17472">
    <property type="entry name" value="MFS_YajR_like"/>
    <property type="match status" value="1"/>
</dbReference>
<dbReference type="InterPro" id="IPR050171">
    <property type="entry name" value="MFS_Transporters"/>
</dbReference>
<evidence type="ECO:0000313" key="9">
    <source>
        <dbReference type="EMBL" id="OBX30060.1"/>
    </source>
</evidence>
<comment type="caution">
    <text evidence="9">The sequence shown here is derived from an EMBL/GenBank/DDBJ whole genome shotgun (WGS) entry which is preliminary data.</text>
</comment>
<feature type="transmembrane region" description="Helical" evidence="7">
    <location>
        <begin position="339"/>
        <end position="358"/>
    </location>
</feature>
<feature type="transmembrane region" description="Helical" evidence="7">
    <location>
        <begin position="133"/>
        <end position="154"/>
    </location>
</feature>
<dbReference type="InterPro" id="IPR036259">
    <property type="entry name" value="MFS_trans_sf"/>
</dbReference>
<reference evidence="10" key="1">
    <citation type="submission" date="2016-06" db="EMBL/GenBank/DDBJ databases">
        <authorList>
            <person name="Radolfova-Krizova L."/>
            <person name="Nemec A."/>
        </authorList>
    </citation>
    <scope>NUCLEOTIDE SEQUENCE [LARGE SCALE GENOMIC DNA]</scope>
    <source>
        <strain evidence="10">ANC 4275</strain>
    </source>
</reference>
<name>A0A1A7RCS7_9GAMM</name>
<evidence type="ECO:0000256" key="6">
    <source>
        <dbReference type="ARBA" id="ARBA00023136"/>
    </source>
</evidence>
<dbReference type="AlphaFoldDB" id="A0A1A7RCS7"/>
<dbReference type="Gene3D" id="1.20.1250.20">
    <property type="entry name" value="MFS general substrate transporter like domains"/>
    <property type="match status" value="1"/>
</dbReference>
<evidence type="ECO:0000259" key="8">
    <source>
        <dbReference type="PROSITE" id="PS50850"/>
    </source>
</evidence>
<sequence length="454" mass="48960">MMNALERRSTFALSSIFALRMLGLFMIIPVFSVAGQEYAGATPALIGLAVGVYGLTQAILQIPFSLIADRYSRKPLVVIGLLLFALGGAIAAMSDSIYGVIIGRAIAGGGAVSAVVMALLADVTREENRMKAMATMGMSIGVSFAVAFSLGPWLTGLVGISGLFWVTTIMGLAAISMLLLVPKVTRHHRNFQQGYVAQLKQVLKMGDLNRLHVSVFALHLLLTAMFIYVPSQLIDFAQIPLSSHGLVYLPLLILSLLFAFPSIVLAEKYRKMRGIFLTAIGGIILGLGILIFGFESKYILLLGLGLFFIAFNVMEALLPSWLSKAAPIQSKATAMGVNASSQFLGAFFGGMIGGQLLVLNNTAMGWGILTALAIVWLLISFGLAQPRYLSSMVFSLPDDKQTDEWTSQLLAIRGIEEVVVMSDQQVAYVKVDKQQIDESARQHLTHLLGKEVAI</sequence>
<dbReference type="OrthoDB" id="9764259at2"/>
<evidence type="ECO:0000256" key="7">
    <source>
        <dbReference type="SAM" id="Phobius"/>
    </source>
</evidence>
<feature type="transmembrane region" description="Helical" evidence="7">
    <location>
        <begin position="213"/>
        <end position="234"/>
    </location>
</feature>
<accession>A0A1A7RCS7</accession>
<comment type="subcellular location">
    <subcellularLocation>
        <location evidence="1">Cell membrane</location>
        <topology evidence="1">Multi-pass membrane protein</topology>
    </subcellularLocation>
</comment>
<keyword evidence="3" id="KW-1003">Cell membrane</keyword>
<keyword evidence="2" id="KW-0813">Transport</keyword>
<feature type="transmembrane region" description="Helical" evidence="7">
    <location>
        <begin position="44"/>
        <end position="64"/>
    </location>
</feature>
<dbReference type="PROSITE" id="PS50850">
    <property type="entry name" value="MFS"/>
    <property type="match status" value="1"/>
</dbReference>
<dbReference type="SUPFAM" id="SSF103473">
    <property type="entry name" value="MFS general substrate transporter"/>
    <property type="match status" value="1"/>
</dbReference>
<feature type="transmembrane region" description="Helical" evidence="7">
    <location>
        <begin position="160"/>
        <end position="181"/>
    </location>
</feature>
<dbReference type="Gene3D" id="3.30.70.100">
    <property type="match status" value="1"/>
</dbReference>
<evidence type="ECO:0000313" key="10">
    <source>
        <dbReference type="Proteomes" id="UP000185753"/>
    </source>
</evidence>
<evidence type="ECO:0000256" key="4">
    <source>
        <dbReference type="ARBA" id="ARBA00022692"/>
    </source>
</evidence>
<dbReference type="InterPro" id="IPR020846">
    <property type="entry name" value="MFS_dom"/>
</dbReference>
<dbReference type="InterPro" id="IPR011701">
    <property type="entry name" value="MFS"/>
</dbReference>
<dbReference type="PANTHER" id="PTHR23517:SF2">
    <property type="entry name" value="MULTIDRUG RESISTANCE PROTEIN MDTH"/>
    <property type="match status" value="1"/>
</dbReference>
<organism evidence="9 10">
    <name type="scientific">Acinetobacter gandensis</name>
    <dbReference type="NCBI Taxonomy" id="1443941"/>
    <lineage>
        <taxon>Bacteria</taxon>
        <taxon>Pseudomonadati</taxon>
        <taxon>Pseudomonadota</taxon>
        <taxon>Gammaproteobacteria</taxon>
        <taxon>Moraxellales</taxon>
        <taxon>Moraxellaceae</taxon>
        <taxon>Acinetobacter</taxon>
    </lineage>
</organism>
<feature type="transmembrane region" description="Helical" evidence="7">
    <location>
        <begin position="364"/>
        <end position="384"/>
    </location>
</feature>
<feature type="transmembrane region" description="Helical" evidence="7">
    <location>
        <begin position="12"/>
        <end position="32"/>
    </location>
</feature>
<dbReference type="GO" id="GO:0022857">
    <property type="term" value="F:transmembrane transporter activity"/>
    <property type="evidence" value="ECO:0007669"/>
    <property type="project" value="InterPro"/>
</dbReference>
<dbReference type="EMBL" id="LZDS01000001">
    <property type="protein sequence ID" value="OBX30060.1"/>
    <property type="molecule type" value="Genomic_DNA"/>
</dbReference>
<feature type="transmembrane region" description="Helical" evidence="7">
    <location>
        <begin position="246"/>
        <end position="266"/>
    </location>
</feature>
<dbReference type="GO" id="GO:0005886">
    <property type="term" value="C:plasma membrane"/>
    <property type="evidence" value="ECO:0007669"/>
    <property type="project" value="UniProtKB-SubCell"/>
</dbReference>
<dbReference type="Pfam" id="PF07690">
    <property type="entry name" value="MFS_1"/>
    <property type="match status" value="1"/>
</dbReference>